<dbReference type="Proteomes" id="UP001208364">
    <property type="component" value="Unassembled WGS sequence"/>
</dbReference>
<proteinExistence type="predicted"/>
<accession>A0ABT2SSP3</accession>
<sequence>MSNKFYTDEEAQELQKLDVFTYLYNYEPSELVKSGKKEYRTSTHSSLVISNGKWIWFSQGKGGVSAISYLMDVKGMNYYEAVKYVDKCIRDSPPVYRVNKCSKTNNGIFKLPPVSKDNKKMMYYLKNKRKIDKEVIQFYYQKGMIYECSYDHSVVFVGYDEKGIERYASKRATDGDWKVDVFNSNKEYSFQLVNKESDVLNIFESAIDLMSFQTLEKLHKRNWKKNNYLSLSGVTAIGNSIEESELPIALGKFLAINPQIKVLNLYLDNDKAGKNSIAKINYLLGKSYQIYDKGPKKMKDVNEVLIRKIKKKSEIEI</sequence>
<evidence type="ECO:0000259" key="1">
    <source>
        <dbReference type="Pfam" id="PF13154"/>
    </source>
</evidence>
<dbReference type="Gene3D" id="3.40.1360.10">
    <property type="match status" value="1"/>
</dbReference>
<reference evidence="2 3" key="1">
    <citation type="journal article" date="2021" name="ISME Commun">
        <title>Automated analysis of genomic sequences facilitates high-throughput and comprehensive description of bacteria.</title>
        <authorList>
            <person name="Hitch T.C.A."/>
        </authorList>
    </citation>
    <scope>NUCLEOTIDE SEQUENCE [LARGE SCALE GENOMIC DNA]</scope>
    <source>
        <strain evidence="2 3">H4_15</strain>
    </source>
</reference>
<dbReference type="EMBL" id="JAOQJR010000003">
    <property type="protein sequence ID" value="MCU6737836.1"/>
    <property type="molecule type" value="Genomic_DNA"/>
</dbReference>
<evidence type="ECO:0000313" key="3">
    <source>
        <dbReference type="Proteomes" id="UP001208364"/>
    </source>
</evidence>
<organism evidence="2 3">
    <name type="scientific">[Clostridium] ammoniilyticum</name>
    <dbReference type="NCBI Taxonomy" id="2981784"/>
    <lineage>
        <taxon>Bacteria</taxon>
        <taxon>Bacillati</taxon>
        <taxon>Bacillota</taxon>
        <taxon>Erysipelotrichia</taxon>
        <taxon>Erysipelotrichales</taxon>
        <taxon>Coprobacillaceae</taxon>
        <taxon>Faecalibacillus</taxon>
    </lineage>
</organism>
<dbReference type="SUPFAM" id="SSF57783">
    <property type="entry name" value="Zinc beta-ribbon"/>
    <property type="match status" value="1"/>
</dbReference>
<comment type="caution">
    <text evidence="2">The sequence shown here is derived from an EMBL/GenBank/DDBJ whole genome shotgun (WGS) entry which is preliminary data.</text>
</comment>
<keyword evidence="3" id="KW-1185">Reference proteome</keyword>
<protein>
    <submittedName>
        <fullName evidence="2">DUF3991 and toprim domain-containing protein</fullName>
    </submittedName>
</protein>
<feature type="domain" description="DUF3991" evidence="1">
    <location>
        <begin position="124"/>
        <end position="192"/>
    </location>
</feature>
<dbReference type="Pfam" id="PF13155">
    <property type="entry name" value="Toprim_2"/>
    <property type="match status" value="1"/>
</dbReference>
<dbReference type="Pfam" id="PF13154">
    <property type="entry name" value="DUF3991"/>
    <property type="match status" value="1"/>
</dbReference>
<dbReference type="RefSeq" id="WP_147579871.1">
    <property type="nucleotide sequence ID" value="NZ_JAOQJR010000003.1"/>
</dbReference>
<evidence type="ECO:0000313" key="2">
    <source>
        <dbReference type="EMBL" id="MCU6737836.1"/>
    </source>
</evidence>
<name>A0ABT2SSP3_9FIRM</name>
<gene>
    <name evidence="2" type="ORF">OCV55_03970</name>
</gene>
<dbReference type="InterPro" id="IPR025054">
    <property type="entry name" value="DUF3991"/>
</dbReference>